<keyword evidence="1" id="KW-0472">Membrane</keyword>
<accession>A0AAW6USJ4</accession>
<feature type="transmembrane region" description="Helical" evidence="1">
    <location>
        <begin position="12"/>
        <end position="36"/>
    </location>
</feature>
<dbReference type="Proteomes" id="UP001241935">
    <property type="component" value="Unassembled WGS sequence"/>
</dbReference>
<dbReference type="NCBIfam" id="TIGR02532">
    <property type="entry name" value="IV_pilin_GFxxxE"/>
    <property type="match status" value="1"/>
</dbReference>
<sequence>MSSFKHAQAGVTLIELMVGLTIGLIIIGGAMTILFANQKMLINKEVSDRTQEGFRFATATITRLVRQASSFDKPSSNNELVINFNSTQRDCLGKVNNSTTNTLKVDSSNQLVCILDKDSTRTYVLAKDIGELQFSYGIQQSGAVIYSSYYSSGTTVATNVNSVWNNITSVLTRINLIQQGNPKQPMLDFIATSHQRSNTGSLSSGGTSTIGSGSGGVTTTPITIIPLPAVVQPSPISNEPNINQGTIPDSSISGVTSHILALLSVDYSAPKATTTTHVTWAALANTNSPTEVEKGKNIAITLSATKYDLSKWSLVLTEKKNNPKTTIKTLPSNNSSETVTYDFTTPDGNGADFEMYLIENKSINGNAINITQSTIKFVASK</sequence>
<protein>
    <submittedName>
        <fullName evidence="2">Prepilin-type N-terminal cleavage/methylation domain-containing protein</fullName>
    </submittedName>
</protein>
<keyword evidence="1" id="KW-1133">Transmembrane helix</keyword>
<comment type="caution">
    <text evidence="2">The sequence shown here is derived from an EMBL/GenBank/DDBJ whole genome shotgun (WGS) entry which is preliminary data.</text>
</comment>
<proteinExistence type="predicted"/>
<dbReference type="AlphaFoldDB" id="A0AAW6USJ4"/>
<dbReference type="EMBL" id="JASKNE010000001">
    <property type="protein sequence ID" value="MDK1683670.1"/>
    <property type="molecule type" value="Genomic_DNA"/>
</dbReference>
<reference evidence="2" key="1">
    <citation type="submission" date="2023-04" db="EMBL/GenBank/DDBJ databases">
        <title>The environmental microbiomes in feedlot watering bowls are a reservoir of florfenicol resistance for bovine respiratory disease pathogens.</title>
        <authorList>
            <person name="Kos D.W."/>
            <person name="Ruzzini A.C."/>
            <person name="Schreiner B."/>
            <person name="Jelinski M.D."/>
        </authorList>
    </citation>
    <scope>NUCLEOTIDE SEQUENCE</scope>
    <source>
        <strain evidence="2">WB3</strain>
    </source>
</reference>
<evidence type="ECO:0000256" key="1">
    <source>
        <dbReference type="SAM" id="Phobius"/>
    </source>
</evidence>
<evidence type="ECO:0000313" key="2">
    <source>
        <dbReference type="EMBL" id="MDK1683670.1"/>
    </source>
</evidence>
<dbReference type="InterPro" id="IPR012902">
    <property type="entry name" value="N_methyl_site"/>
</dbReference>
<dbReference type="PROSITE" id="PS00409">
    <property type="entry name" value="PROKAR_NTER_METHYL"/>
    <property type="match status" value="1"/>
</dbReference>
<dbReference type="RefSeq" id="WP_284066873.1">
    <property type="nucleotide sequence ID" value="NZ_JASKNE010000001.1"/>
</dbReference>
<dbReference type="Pfam" id="PF07963">
    <property type="entry name" value="N_methyl"/>
    <property type="match status" value="1"/>
</dbReference>
<gene>
    <name evidence="2" type="ORF">QOR41_07400</name>
</gene>
<evidence type="ECO:0000313" key="3">
    <source>
        <dbReference type="Proteomes" id="UP001241935"/>
    </source>
</evidence>
<keyword evidence="1" id="KW-0812">Transmembrane</keyword>
<organism evidence="2 3">
    <name type="scientific">Acinetobacter terrestris</name>
    <dbReference type="NCBI Taxonomy" id="2529843"/>
    <lineage>
        <taxon>Bacteria</taxon>
        <taxon>Pseudomonadati</taxon>
        <taxon>Pseudomonadota</taxon>
        <taxon>Gammaproteobacteria</taxon>
        <taxon>Moraxellales</taxon>
        <taxon>Moraxellaceae</taxon>
        <taxon>Acinetobacter</taxon>
        <taxon>Acinetobacter Taxon 24</taxon>
    </lineage>
</organism>
<name>A0AAW6USJ4_9GAMM</name>